<sequence>MEDPHEFKYTYNYSLFDSIHSDGYEEEKSTVVVFLECFIEKLKEILKADISCTNAVDTHTLHLVTTFICRVLPPYHPFVLYNEGEDTSRLRLLLDDASRNMLSVLDRIKDSPNASALGLDDPQFTMNIFNLYWRNNESIINDLVLSSRLLTPNYMRQLSGLVKPLLENIQKEYDYLYFLISSLKQGRRTETYRTFDKRGYFTCRSDTSSNFDRSALFVSKDTMLLDLLAILETLLRYLPNDEYENVLSASVNTSDGESQISTVLTSTYYLLAQAQKYLATQRAPLYKMEHFTDSYTAMFQRCLFYRCRMFALSCLLTTVKYNVILYPSDSADYCYNWLLVFLEIGGNEYEVDRSVILDDLREIDFLDHVDEWHSLSGTWIPGEIQQLKAMVPSEVPNTPIKSNDDIELIKEITNIKDIAAIKACLERHNFDVSETIMELVNVQGNESIPPRMNQPGKSTTTNADMSFHFVSKETRQAVLNYWDFINRPEIYDDDYDDNDFMEDSIMPLNARIVYEEMTDSDYDEIDAVSQEVSSDVADAAVTKETKRQDGPSTAMRKGPGSTSTRGSKGHKKYNRKRNTINLDAFG</sequence>
<keyword evidence="3" id="KW-1185">Reference proteome</keyword>
<reference evidence="2" key="1">
    <citation type="submission" date="2019-12" db="EMBL/GenBank/DDBJ databases">
        <title>Genome sequence of Babesia ovis.</title>
        <authorList>
            <person name="Yamagishi J."/>
            <person name="Sevinc F."/>
            <person name="Xuan X."/>
        </authorList>
    </citation>
    <scope>NUCLEOTIDE SEQUENCE</scope>
    <source>
        <strain evidence="2">Selcuk</strain>
    </source>
</reference>
<dbReference type="OrthoDB" id="360922at2759"/>
<dbReference type="EMBL" id="BLIY01000002">
    <property type="protein sequence ID" value="GFE52740.1"/>
    <property type="molecule type" value="Genomic_DNA"/>
</dbReference>
<gene>
    <name evidence="2" type="ORF">BaOVIS_001440</name>
</gene>
<evidence type="ECO:0000313" key="2">
    <source>
        <dbReference type="EMBL" id="GFE52740.1"/>
    </source>
</evidence>
<name>A0A9W5WTD2_BABOV</name>
<protein>
    <submittedName>
        <fullName evidence="2">Uncharacterized protein</fullName>
    </submittedName>
</protein>
<evidence type="ECO:0000256" key="1">
    <source>
        <dbReference type="SAM" id="MobiDB-lite"/>
    </source>
</evidence>
<proteinExistence type="predicted"/>
<dbReference type="AlphaFoldDB" id="A0A9W5WTD2"/>
<evidence type="ECO:0000313" key="3">
    <source>
        <dbReference type="Proteomes" id="UP001057455"/>
    </source>
</evidence>
<dbReference type="Proteomes" id="UP001057455">
    <property type="component" value="Unassembled WGS sequence"/>
</dbReference>
<feature type="region of interest" description="Disordered" evidence="1">
    <location>
        <begin position="536"/>
        <end position="586"/>
    </location>
</feature>
<feature type="compositionally biased region" description="Basic residues" evidence="1">
    <location>
        <begin position="567"/>
        <end position="578"/>
    </location>
</feature>
<comment type="caution">
    <text evidence="2">The sequence shown here is derived from an EMBL/GenBank/DDBJ whole genome shotgun (WGS) entry which is preliminary data.</text>
</comment>
<accession>A0A9W5WTD2</accession>
<organism evidence="2 3">
    <name type="scientific">Babesia ovis</name>
    <dbReference type="NCBI Taxonomy" id="5869"/>
    <lineage>
        <taxon>Eukaryota</taxon>
        <taxon>Sar</taxon>
        <taxon>Alveolata</taxon>
        <taxon>Apicomplexa</taxon>
        <taxon>Aconoidasida</taxon>
        <taxon>Piroplasmida</taxon>
        <taxon>Babesiidae</taxon>
        <taxon>Babesia</taxon>
    </lineage>
</organism>